<dbReference type="GO" id="GO:0044780">
    <property type="term" value="P:bacterial-type flagellum assembly"/>
    <property type="evidence" value="ECO:0007669"/>
    <property type="project" value="InterPro"/>
</dbReference>
<comment type="similarity">
    <text evidence="2">Belongs to the FlgN family.</text>
</comment>
<proteinExistence type="inferred from homology"/>
<keyword evidence="5" id="KW-0966">Cell projection</keyword>
<dbReference type="RefSeq" id="WP_171909934.1">
    <property type="nucleotide sequence ID" value="NZ_FOEG01000007.1"/>
</dbReference>
<evidence type="ECO:0000256" key="3">
    <source>
        <dbReference type="ARBA" id="ARBA00022795"/>
    </source>
</evidence>
<dbReference type="InterPro" id="IPR036679">
    <property type="entry name" value="FlgN-like_sf"/>
</dbReference>
<reference evidence="5 6" key="1">
    <citation type="submission" date="2016-10" db="EMBL/GenBank/DDBJ databases">
        <authorList>
            <person name="de Groot N.N."/>
        </authorList>
    </citation>
    <scope>NUCLEOTIDE SEQUENCE [LARGE SCALE GENOMIC DNA]</scope>
    <source>
        <strain evidence="5 6">CGMCC 1.6291</strain>
    </source>
</reference>
<feature type="region of interest" description="Disordered" evidence="4">
    <location>
        <begin position="134"/>
        <end position="160"/>
    </location>
</feature>
<evidence type="ECO:0000256" key="4">
    <source>
        <dbReference type="SAM" id="MobiDB-lite"/>
    </source>
</evidence>
<dbReference type="Pfam" id="PF05130">
    <property type="entry name" value="FlgN"/>
    <property type="match status" value="1"/>
</dbReference>
<keyword evidence="5" id="KW-0969">Cilium</keyword>
<dbReference type="AlphaFoldDB" id="A0A1H8UJ55"/>
<name>A0A1H8UJ55_9GAMM</name>
<evidence type="ECO:0000256" key="2">
    <source>
        <dbReference type="ARBA" id="ARBA00007703"/>
    </source>
</evidence>
<dbReference type="SUPFAM" id="SSF140566">
    <property type="entry name" value="FlgN-like"/>
    <property type="match status" value="1"/>
</dbReference>
<dbReference type="Gene3D" id="1.20.58.300">
    <property type="entry name" value="FlgN-like"/>
    <property type="match status" value="1"/>
</dbReference>
<evidence type="ECO:0000313" key="5">
    <source>
        <dbReference type="EMBL" id="SEP03259.1"/>
    </source>
</evidence>
<dbReference type="EMBL" id="FOEG01000007">
    <property type="protein sequence ID" value="SEP03259.1"/>
    <property type="molecule type" value="Genomic_DNA"/>
</dbReference>
<keyword evidence="6" id="KW-1185">Reference proteome</keyword>
<evidence type="ECO:0000313" key="6">
    <source>
        <dbReference type="Proteomes" id="UP000199657"/>
    </source>
</evidence>
<comment type="function">
    <text evidence="1">Required for the efficient initiation of filament assembly.</text>
</comment>
<evidence type="ECO:0000256" key="1">
    <source>
        <dbReference type="ARBA" id="ARBA00002397"/>
    </source>
</evidence>
<sequence length="160" mass="17382">MAEHARALAETIGEQLSLMQALNTQLEKEQSALVARDMEALQSALSRKVDLLGAIETSENQRLALVEAITGEREGSAINTALETLEDPEPVRAQWADLLEELQRCRAINEANGRVIQQQQYGVQRTIDLIQGDVPAPQTYGPGAAAPAPENRGGREISRA</sequence>
<keyword evidence="5" id="KW-0282">Flagellum</keyword>
<keyword evidence="3" id="KW-1005">Bacterial flagellum biogenesis</keyword>
<dbReference type="Proteomes" id="UP000199657">
    <property type="component" value="Unassembled WGS sequence"/>
</dbReference>
<accession>A0A1H8UJ55</accession>
<protein>
    <submittedName>
        <fullName evidence="5">Flagellar biosynthesis/type III secretory pathway chaperone</fullName>
    </submittedName>
</protein>
<dbReference type="InterPro" id="IPR007809">
    <property type="entry name" value="FlgN-like"/>
</dbReference>
<dbReference type="STRING" id="406100.SAMN04488052_10722"/>
<organism evidence="5 6">
    <name type="scientific">Aquisalimonas asiatica</name>
    <dbReference type="NCBI Taxonomy" id="406100"/>
    <lineage>
        <taxon>Bacteria</taxon>
        <taxon>Pseudomonadati</taxon>
        <taxon>Pseudomonadota</taxon>
        <taxon>Gammaproteobacteria</taxon>
        <taxon>Chromatiales</taxon>
        <taxon>Ectothiorhodospiraceae</taxon>
        <taxon>Aquisalimonas</taxon>
    </lineage>
</organism>
<gene>
    <name evidence="5" type="ORF">SAMN04488052_10722</name>
</gene>